<dbReference type="SUPFAM" id="SSF47336">
    <property type="entry name" value="ACP-like"/>
    <property type="match status" value="1"/>
</dbReference>
<dbReference type="Proteomes" id="UP000639606">
    <property type="component" value="Unassembled WGS sequence"/>
</dbReference>
<sequence length="286" mass="30931">MSCGRPVPGLEVAIVSPDTYDALGDDTVGEIWIAGWAVTTGVHGDQGNVRGKLYGHLRGDPERLYLRTGDLGFRHGGEIYISGRLKNVIIVRGQNYDAIDLEHVAERAHPAIRPGGAAAFPEEGALGEEVGVVCEVVDSCSDEELPAVAAAVQRRLGETFELRAQMIALVRPRSVPKTSSGKVQRAECARRLRSGAIEVRHRYPLAEDRPRASGPELRPMVRWLVARTVGVQAAEIDDHAPLSEYGLDSLRAEQLAGELAKVLGISVPETLVYDHPTIADLVQALE</sequence>
<evidence type="ECO:0000256" key="3">
    <source>
        <dbReference type="ARBA" id="ARBA00022553"/>
    </source>
</evidence>
<dbReference type="Gene3D" id="3.40.50.12780">
    <property type="entry name" value="N-terminal domain of ligase-like"/>
    <property type="match status" value="1"/>
</dbReference>
<dbReference type="InterPro" id="IPR020806">
    <property type="entry name" value="PKS_PP-bd"/>
</dbReference>
<dbReference type="GO" id="GO:0031177">
    <property type="term" value="F:phosphopantetheine binding"/>
    <property type="evidence" value="ECO:0007669"/>
    <property type="project" value="InterPro"/>
</dbReference>
<dbReference type="Pfam" id="PF23024">
    <property type="entry name" value="AMP-dom_DIP2-like"/>
    <property type="match status" value="1"/>
</dbReference>
<gene>
    <name evidence="5" type="ORF">GCM10010185_30500</name>
</gene>
<comment type="caution">
    <text evidence="5">The sequence shown here is derived from an EMBL/GenBank/DDBJ whole genome shotgun (WGS) entry which is preliminary data.</text>
</comment>
<keyword evidence="6" id="KW-1185">Reference proteome</keyword>
<dbReference type="InterPro" id="IPR025110">
    <property type="entry name" value="AMP-bd_C"/>
</dbReference>
<reference evidence="5" key="2">
    <citation type="submission" date="2020-09" db="EMBL/GenBank/DDBJ databases">
        <authorList>
            <person name="Sun Q."/>
            <person name="Ohkuma M."/>
        </authorList>
    </citation>
    <scope>NUCLEOTIDE SEQUENCE</scope>
    <source>
        <strain evidence="5">JCM 3313</strain>
    </source>
</reference>
<dbReference type="InterPro" id="IPR009081">
    <property type="entry name" value="PP-bd_ACP"/>
</dbReference>
<dbReference type="Pfam" id="PF00550">
    <property type="entry name" value="PP-binding"/>
    <property type="match status" value="1"/>
</dbReference>
<keyword evidence="3" id="KW-0597">Phosphoprotein</keyword>
<feature type="domain" description="Carrier" evidence="4">
    <location>
        <begin position="215"/>
        <end position="286"/>
    </location>
</feature>
<reference evidence="5" key="1">
    <citation type="journal article" date="2014" name="Int. J. Syst. Evol. Microbiol.">
        <title>Complete genome sequence of Corynebacterium casei LMG S-19264T (=DSM 44701T), isolated from a smear-ripened cheese.</title>
        <authorList>
            <consortium name="US DOE Joint Genome Institute (JGI-PGF)"/>
            <person name="Walter F."/>
            <person name="Albersmeier A."/>
            <person name="Kalinowski J."/>
            <person name="Ruckert C."/>
        </authorList>
    </citation>
    <scope>NUCLEOTIDE SEQUENCE</scope>
    <source>
        <strain evidence="5">JCM 3313</strain>
    </source>
</reference>
<organism evidence="5 6">
    <name type="scientific">Saccharothrix coeruleofusca</name>
    <dbReference type="NCBI Taxonomy" id="33919"/>
    <lineage>
        <taxon>Bacteria</taxon>
        <taxon>Bacillati</taxon>
        <taxon>Actinomycetota</taxon>
        <taxon>Actinomycetes</taxon>
        <taxon>Pseudonocardiales</taxon>
        <taxon>Pseudonocardiaceae</taxon>
        <taxon>Saccharothrix</taxon>
    </lineage>
</organism>
<comment type="similarity">
    <text evidence="1">Belongs to the ATP-dependent AMP-binding enzyme family.</text>
</comment>
<dbReference type="AlphaFoldDB" id="A0A918AMD6"/>
<evidence type="ECO:0000313" key="6">
    <source>
        <dbReference type="Proteomes" id="UP000639606"/>
    </source>
</evidence>
<evidence type="ECO:0000313" key="5">
    <source>
        <dbReference type="EMBL" id="GGP55833.1"/>
    </source>
</evidence>
<dbReference type="PANTHER" id="PTHR22754:SF32">
    <property type="entry name" value="DISCO-INTERACTING PROTEIN 2"/>
    <property type="match status" value="1"/>
</dbReference>
<keyword evidence="2" id="KW-0596">Phosphopantetheine</keyword>
<evidence type="ECO:0000256" key="1">
    <source>
        <dbReference type="ARBA" id="ARBA00006432"/>
    </source>
</evidence>
<dbReference type="InterPro" id="IPR036736">
    <property type="entry name" value="ACP-like_sf"/>
</dbReference>
<evidence type="ECO:0000259" key="4">
    <source>
        <dbReference type="PROSITE" id="PS50075"/>
    </source>
</evidence>
<dbReference type="InterPro" id="IPR045851">
    <property type="entry name" value="AMP-bd_C_sf"/>
</dbReference>
<dbReference type="Gene3D" id="3.30.300.30">
    <property type="match status" value="1"/>
</dbReference>
<dbReference type="SMART" id="SM00823">
    <property type="entry name" value="PKS_PP"/>
    <property type="match status" value="1"/>
</dbReference>
<protein>
    <recommendedName>
        <fullName evidence="4">Carrier domain-containing protein</fullName>
    </recommendedName>
</protein>
<accession>A0A918AMD6</accession>
<dbReference type="SMART" id="SM01294">
    <property type="entry name" value="PKS_PP_betabranch"/>
    <property type="match status" value="1"/>
</dbReference>
<name>A0A918AMD6_9PSEU</name>
<dbReference type="PROSITE" id="PS50075">
    <property type="entry name" value="CARRIER"/>
    <property type="match status" value="1"/>
</dbReference>
<dbReference type="EMBL" id="BMRG01000004">
    <property type="protein sequence ID" value="GGP55833.1"/>
    <property type="molecule type" value="Genomic_DNA"/>
</dbReference>
<dbReference type="PANTHER" id="PTHR22754">
    <property type="entry name" value="DISCO-INTERACTING PROTEIN 2 DIP2 -RELATED"/>
    <property type="match status" value="1"/>
</dbReference>
<dbReference type="Gene3D" id="1.10.1200.10">
    <property type="entry name" value="ACP-like"/>
    <property type="match status" value="1"/>
</dbReference>
<proteinExistence type="inferred from homology"/>
<dbReference type="SUPFAM" id="SSF56801">
    <property type="entry name" value="Acetyl-CoA synthetase-like"/>
    <property type="match status" value="1"/>
</dbReference>
<dbReference type="InterPro" id="IPR042099">
    <property type="entry name" value="ANL_N_sf"/>
</dbReference>
<evidence type="ECO:0000256" key="2">
    <source>
        <dbReference type="ARBA" id="ARBA00022450"/>
    </source>
</evidence>